<organism evidence="1 2">
    <name type="scientific">Colletotrichum godetiae</name>
    <dbReference type="NCBI Taxonomy" id="1209918"/>
    <lineage>
        <taxon>Eukaryota</taxon>
        <taxon>Fungi</taxon>
        <taxon>Dikarya</taxon>
        <taxon>Ascomycota</taxon>
        <taxon>Pezizomycotina</taxon>
        <taxon>Sordariomycetes</taxon>
        <taxon>Hypocreomycetidae</taxon>
        <taxon>Glomerellales</taxon>
        <taxon>Glomerellaceae</taxon>
        <taxon>Colletotrichum</taxon>
        <taxon>Colletotrichum acutatum species complex</taxon>
    </lineage>
</organism>
<dbReference type="RefSeq" id="XP_060437309.1">
    <property type="nucleotide sequence ID" value="XM_060566190.1"/>
</dbReference>
<dbReference type="AlphaFoldDB" id="A0AAJ0B083"/>
<accession>A0AAJ0B083</accession>
<reference evidence="1" key="1">
    <citation type="submission" date="2021-06" db="EMBL/GenBank/DDBJ databases">
        <title>Comparative genomics, transcriptomics and evolutionary studies reveal genomic signatures of adaptation to plant cell wall in hemibiotrophic fungi.</title>
        <authorList>
            <consortium name="DOE Joint Genome Institute"/>
            <person name="Baroncelli R."/>
            <person name="Diaz J.F."/>
            <person name="Benocci T."/>
            <person name="Peng M."/>
            <person name="Battaglia E."/>
            <person name="Haridas S."/>
            <person name="Andreopoulos W."/>
            <person name="Labutti K."/>
            <person name="Pangilinan J."/>
            <person name="Floch G.L."/>
            <person name="Makela M.R."/>
            <person name="Henrissat B."/>
            <person name="Grigoriev I.V."/>
            <person name="Crouch J.A."/>
            <person name="De Vries R.P."/>
            <person name="Sukno S.A."/>
            <person name="Thon M.R."/>
        </authorList>
    </citation>
    <scope>NUCLEOTIDE SEQUENCE</scope>
    <source>
        <strain evidence="1">CBS 193.32</strain>
    </source>
</reference>
<proteinExistence type="predicted"/>
<keyword evidence="2" id="KW-1185">Reference proteome</keyword>
<protein>
    <submittedName>
        <fullName evidence="1">Uncharacterized protein</fullName>
    </submittedName>
</protein>
<comment type="caution">
    <text evidence="1">The sequence shown here is derived from an EMBL/GenBank/DDBJ whole genome shotgun (WGS) entry which is preliminary data.</text>
</comment>
<name>A0AAJ0B083_9PEZI</name>
<dbReference type="GeneID" id="85450716"/>
<sequence length="200" mass="21911">MDGLIGAHSWRRLPSSHCPSHCLSVPQSRWGNALLRHLSNNRRPIWRLSTRSRCCACHACVLWSRVSSSLSLDKSVISACPVYLLEEPARGVEWAFKPKKQGKAMVGQCAERGQVWTALAGCVTRRLHEASRGVRIERSRAGFGRVAGMPVCQSPFGAGGHALGISCRANFLERAYTGRRVSREASVLLVASCLSNPSRC</sequence>
<evidence type="ECO:0000313" key="1">
    <source>
        <dbReference type="EMBL" id="KAK1701554.1"/>
    </source>
</evidence>
<evidence type="ECO:0000313" key="2">
    <source>
        <dbReference type="Proteomes" id="UP001224890"/>
    </source>
</evidence>
<dbReference type="EMBL" id="JAHMHR010000001">
    <property type="protein sequence ID" value="KAK1701554.1"/>
    <property type="molecule type" value="Genomic_DNA"/>
</dbReference>
<gene>
    <name evidence="1" type="ORF">BDP55DRAFT_23775</name>
</gene>
<dbReference type="Proteomes" id="UP001224890">
    <property type="component" value="Unassembled WGS sequence"/>
</dbReference>